<dbReference type="Proteomes" id="UP000001593">
    <property type="component" value="Unassembled WGS sequence"/>
</dbReference>
<dbReference type="InterPro" id="IPR013098">
    <property type="entry name" value="Ig_I-set"/>
</dbReference>
<dbReference type="FunFam" id="2.60.40.10:FF:000107">
    <property type="entry name" value="Myosin, light chain kinase a"/>
    <property type="match status" value="1"/>
</dbReference>
<dbReference type="SUPFAM" id="SSF48726">
    <property type="entry name" value="Immunoglobulin"/>
    <property type="match status" value="2"/>
</dbReference>
<dbReference type="InParanoid" id="A7RGL3"/>
<evidence type="ECO:0000256" key="4">
    <source>
        <dbReference type="ARBA" id="ARBA00022737"/>
    </source>
</evidence>
<dbReference type="PROSITE" id="PS50835">
    <property type="entry name" value="IG_LIKE"/>
    <property type="match status" value="2"/>
</dbReference>
<dbReference type="Gene3D" id="2.60.40.10">
    <property type="entry name" value="Immunoglobulins"/>
    <property type="match status" value="2"/>
</dbReference>
<dbReference type="PANTHER" id="PTHR47633">
    <property type="entry name" value="IMMUNOGLOBULIN"/>
    <property type="match status" value="1"/>
</dbReference>
<feature type="domain" description="Ig-like" evidence="8">
    <location>
        <begin position="18"/>
        <end position="106"/>
    </location>
</feature>
<dbReference type="AlphaFoldDB" id="A7RGL3"/>
<dbReference type="InterPro" id="IPR013783">
    <property type="entry name" value="Ig-like_fold"/>
</dbReference>
<keyword evidence="10" id="KW-1185">Reference proteome</keyword>
<feature type="domain" description="Ig-like" evidence="8">
    <location>
        <begin position="114"/>
        <end position="203"/>
    </location>
</feature>
<reference evidence="9 10" key="1">
    <citation type="journal article" date="2007" name="Science">
        <title>Sea anemone genome reveals ancestral eumetazoan gene repertoire and genomic organization.</title>
        <authorList>
            <person name="Putnam N.H."/>
            <person name="Srivastava M."/>
            <person name="Hellsten U."/>
            <person name="Dirks B."/>
            <person name="Chapman J."/>
            <person name="Salamov A."/>
            <person name="Terry A."/>
            <person name="Shapiro H."/>
            <person name="Lindquist E."/>
            <person name="Kapitonov V.V."/>
            <person name="Jurka J."/>
            <person name="Genikhovich G."/>
            <person name="Grigoriev I.V."/>
            <person name="Lucas S.M."/>
            <person name="Steele R.E."/>
            <person name="Finnerty J.R."/>
            <person name="Technau U."/>
            <person name="Martindale M.Q."/>
            <person name="Rokhsar D.S."/>
        </authorList>
    </citation>
    <scope>NUCLEOTIDE SEQUENCE [LARGE SCALE GENOMIC DNA]</scope>
    <source>
        <strain evidence="10">CH2 X CH6</strain>
    </source>
</reference>
<evidence type="ECO:0000256" key="3">
    <source>
        <dbReference type="ARBA" id="ARBA00022490"/>
    </source>
</evidence>
<dbReference type="eggNOG" id="KOG4475">
    <property type="taxonomic scope" value="Eukaryota"/>
</dbReference>
<evidence type="ECO:0000256" key="1">
    <source>
        <dbReference type="ARBA" id="ARBA00004496"/>
    </source>
</evidence>
<dbReference type="SMART" id="SM00408">
    <property type="entry name" value="IGc2"/>
    <property type="match status" value="2"/>
</dbReference>
<proteinExistence type="inferred from homology"/>
<dbReference type="InterPro" id="IPR003599">
    <property type="entry name" value="Ig_sub"/>
</dbReference>
<feature type="non-terminal residue" evidence="9">
    <location>
        <position position="1"/>
    </location>
</feature>
<comment type="similarity">
    <text evidence="2">Belongs to the protein kinase superfamily. CAMK Ser/Thr protein kinase family.</text>
</comment>
<sequence>MEDIPVAQSTPLKRGEPPEFIRKLRDQFIQEKETARFVCRVIGRPDPTYEWLRGDKPITDGGRYTIMSDDEGQTLEITDCTVEDEGLYKCVSTNSSGTDTTTARLTVEAPAPKPVFASELIDKQVKEGENLSLDVKLPQEYKAEKIEWFKDNELIRDRPRFTVTSEDTRHTLTIATATFDDEGIFKCVLLNDFGIASCSAEILVEGMRRRSRDSICALEFQQELKDREVLDGDTIHFDVRITGRPEPKVVWY</sequence>
<evidence type="ECO:0000256" key="6">
    <source>
        <dbReference type="ARBA" id="ARBA00022840"/>
    </source>
</evidence>
<dbReference type="GO" id="GO:0005524">
    <property type="term" value="F:ATP binding"/>
    <property type="evidence" value="ECO:0007669"/>
    <property type="project" value="UniProtKB-KW"/>
</dbReference>
<dbReference type="FunFam" id="2.60.40.10:FF:000147">
    <property type="entry name" value="Myosin light chain kinase"/>
    <property type="match status" value="1"/>
</dbReference>
<dbReference type="InterPro" id="IPR007110">
    <property type="entry name" value="Ig-like_dom"/>
</dbReference>
<dbReference type="STRING" id="45351.A7RGL3"/>
<dbReference type="HOGENOM" id="CLU_1105032_0_0_1"/>
<protein>
    <recommendedName>
        <fullName evidence="8">Ig-like domain-containing protein</fullName>
    </recommendedName>
</protein>
<accession>A7RGL3</accession>
<name>A7RGL3_NEMVE</name>
<dbReference type="InterPro" id="IPR003598">
    <property type="entry name" value="Ig_sub2"/>
</dbReference>
<organism evidence="9 10">
    <name type="scientific">Nematostella vectensis</name>
    <name type="common">Starlet sea anemone</name>
    <dbReference type="NCBI Taxonomy" id="45351"/>
    <lineage>
        <taxon>Eukaryota</taxon>
        <taxon>Metazoa</taxon>
        <taxon>Cnidaria</taxon>
        <taxon>Anthozoa</taxon>
        <taxon>Hexacorallia</taxon>
        <taxon>Actiniaria</taxon>
        <taxon>Edwardsiidae</taxon>
        <taxon>Nematostella</taxon>
    </lineage>
</organism>
<dbReference type="InterPro" id="IPR036179">
    <property type="entry name" value="Ig-like_dom_sf"/>
</dbReference>
<evidence type="ECO:0000256" key="2">
    <source>
        <dbReference type="ARBA" id="ARBA00006692"/>
    </source>
</evidence>
<dbReference type="EMBL" id="DS469509">
    <property type="protein sequence ID" value="EDO49549.1"/>
    <property type="molecule type" value="Genomic_DNA"/>
</dbReference>
<dbReference type="OMA" id="HLECIAD"/>
<evidence type="ECO:0000259" key="8">
    <source>
        <dbReference type="PROSITE" id="PS50835"/>
    </source>
</evidence>
<keyword evidence="7" id="KW-0393">Immunoglobulin domain</keyword>
<evidence type="ECO:0000313" key="10">
    <source>
        <dbReference type="Proteomes" id="UP000001593"/>
    </source>
</evidence>
<dbReference type="SMART" id="SM00409">
    <property type="entry name" value="IG"/>
    <property type="match status" value="2"/>
</dbReference>
<keyword evidence="3" id="KW-0963">Cytoplasm</keyword>
<evidence type="ECO:0000256" key="7">
    <source>
        <dbReference type="ARBA" id="ARBA00023319"/>
    </source>
</evidence>
<evidence type="ECO:0000256" key="5">
    <source>
        <dbReference type="ARBA" id="ARBA00022741"/>
    </source>
</evidence>
<dbReference type="GO" id="GO:0005737">
    <property type="term" value="C:cytoplasm"/>
    <property type="evidence" value="ECO:0007669"/>
    <property type="project" value="UniProtKB-SubCell"/>
</dbReference>
<keyword evidence="4" id="KW-0677">Repeat</keyword>
<evidence type="ECO:0000313" key="9">
    <source>
        <dbReference type="EMBL" id="EDO49549.1"/>
    </source>
</evidence>
<comment type="subcellular location">
    <subcellularLocation>
        <location evidence="1">Cytoplasm</location>
    </subcellularLocation>
</comment>
<gene>
    <name evidence="9" type="ORF">NEMVEDRAFT_v1g80630</name>
</gene>
<keyword evidence="5" id="KW-0547">Nucleotide-binding</keyword>
<keyword evidence="6" id="KW-0067">ATP-binding</keyword>
<dbReference type="Pfam" id="PF07679">
    <property type="entry name" value="I-set"/>
    <property type="match status" value="3"/>
</dbReference>